<dbReference type="EMBL" id="CP064654">
    <property type="protein sequence ID" value="QPC98960.1"/>
    <property type="molecule type" value="Genomic_DNA"/>
</dbReference>
<organism evidence="4 5">
    <name type="scientific">Qipengyuania soli</name>
    <dbReference type="NCBI Taxonomy" id="2782568"/>
    <lineage>
        <taxon>Bacteria</taxon>
        <taxon>Pseudomonadati</taxon>
        <taxon>Pseudomonadota</taxon>
        <taxon>Alphaproteobacteria</taxon>
        <taxon>Sphingomonadales</taxon>
        <taxon>Erythrobacteraceae</taxon>
        <taxon>Qipengyuania</taxon>
    </lineage>
</organism>
<feature type="repeat" description="TPR" evidence="1">
    <location>
        <begin position="345"/>
        <end position="378"/>
    </location>
</feature>
<dbReference type="PROSITE" id="PS50005">
    <property type="entry name" value="TPR"/>
    <property type="match status" value="1"/>
</dbReference>
<dbReference type="Pfam" id="PF13374">
    <property type="entry name" value="TPR_10"/>
    <property type="match status" value="1"/>
</dbReference>
<proteinExistence type="predicted"/>
<keyword evidence="2" id="KW-0812">Transmembrane</keyword>
<evidence type="ECO:0000259" key="3">
    <source>
        <dbReference type="Pfam" id="PF13676"/>
    </source>
</evidence>
<evidence type="ECO:0000313" key="5">
    <source>
        <dbReference type="Proteomes" id="UP000594459"/>
    </source>
</evidence>
<keyword evidence="2" id="KW-0472">Membrane</keyword>
<protein>
    <submittedName>
        <fullName evidence="4">TIR domain-containing protein</fullName>
    </submittedName>
</protein>
<dbReference type="AlphaFoldDB" id="A0A7S8F1Z6"/>
<dbReference type="Gene3D" id="1.25.40.10">
    <property type="entry name" value="Tetratricopeptide repeat domain"/>
    <property type="match status" value="2"/>
</dbReference>
<feature type="transmembrane region" description="Helical" evidence="2">
    <location>
        <begin position="163"/>
        <end position="183"/>
    </location>
</feature>
<reference evidence="4 5" key="1">
    <citation type="submission" date="2020-11" db="EMBL/GenBank/DDBJ databases">
        <title>The genome sequence of Erythrobacter sp. 6D36.</title>
        <authorList>
            <person name="Liu Y."/>
        </authorList>
    </citation>
    <scope>NUCLEOTIDE SEQUENCE [LARGE SCALE GENOMIC DNA]</scope>
    <source>
        <strain evidence="4 5">6D36</strain>
    </source>
</reference>
<evidence type="ECO:0000313" key="4">
    <source>
        <dbReference type="EMBL" id="QPC98960.1"/>
    </source>
</evidence>
<dbReference type="GO" id="GO:0007165">
    <property type="term" value="P:signal transduction"/>
    <property type="evidence" value="ECO:0007669"/>
    <property type="project" value="InterPro"/>
</dbReference>
<sequence>MAEWLHKRLENYRLPPGLVDHSRSALRPIFKDREELPASDNLGEAIEGAIARSEALIVLCSPSAAVSPWIAKEIDCFKRLHGDSRVFLALVDGEPPYNIPPPLLVHYNDGQPTEDRTEPIAADLRPEGDGRRLGVEKLVAGIAGVELDDLVDRQTRQRNRRMAAISALSLVGMVIAIGLALYAQKQRDAAREERAQANGLVEYMLTDLRKQLEPVGRLDLLDGVGAKAMDYYAAQNLDSLNADELGRRARAVQLVAEIHNLRGDNEKALPAFREAARTTSELLARNPDDPQRMYDHGQSMFWVGYIAWQRGQMDEAKRAMEGYADISKRLAAKDRKNLDWQMEEAYSYSNLGTLESDAGRFSKALPLFQRSVAIISKVAKQEGRPAARLIELGEGLSWVATEQNYLGDFAASTATRRQEIALYNEVMKAEPDNYDAMRSRVFARSEMGWLLGQMERRSEARTFLEAAVADARVLLEQDPENTMTKEMSNAAFENLAQLDWREGKTADATRNFDRAGALIADLRRRDPANKDWNLQRPASLELTRALTDRSGGSPEELSATAGGWLRKLDRKDPSLQWQVIAAHVVDALAKTRRGDTAGAAAAYARAIAVESEGEGLNVNALALRAVAAERLGQADLAAQLRATLRERRADPAIDDRIPRS</sequence>
<accession>A0A7S8F1Z6</accession>
<evidence type="ECO:0000256" key="2">
    <source>
        <dbReference type="SAM" id="Phobius"/>
    </source>
</evidence>
<dbReference type="Pfam" id="PF13676">
    <property type="entry name" value="TIR_2"/>
    <property type="match status" value="1"/>
</dbReference>
<dbReference type="Gene3D" id="3.40.50.10140">
    <property type="entry name" value="Toll/interleukin-1 receptor homology (TIR) domain"/>
    <property type="match status" value="1"/>
</dbReference>
<dbReference type="KEGG" id="qso:IRL76_14200"/>
<dbReference type="InterPro" id="IPR011990">
    <property type="entry name" value="TPR-like_helical_dom_sf"/>
</dbReference>
<gene>
    <name evidence="4" type="ORF">IRL76_14200</name>
</gene>
<dbReference type="InterPro" id="IPR035897">
    <property type="entry name" value="Toll_tir_struct_dom_sf"/>
</dbReference>
<feature type="domain" description="TIR" evidence="3">
    <location>
        <begin position="2"/>
        <end position="96"/>
    </location>
</feature>
<keyword evidence="2" id="KW-1133">Transmembrane helix</keyword>
<keyword evidence="1" id="KW-0802">TPR repeat</keyword>
<dbReference type="SMART" id="SM00028">
    <property type="entry name" value="TPR"/>
    <property type="match status" value="3"/>
</dbReference>
<name>A0A7S8F1Z6_9SPHN</name>
<dbReference type="InterPro" id="IPR000157">
    <property type="entry name" value="TIR_dom"/>
</dbReference>
<keyword evidence="5" id="KW-1185">Reference proteome</keyword>
<evidence type="ECO:0000256" key="1">
    <source>
        <dbReference type="PROSITE-ProRule" id="PRU00339"/>
    </source>
</evidence>
<dbReference type="SUPFAM" id="SSF48452">
    <property type="entry name" value="TPR-like"/>
    <property type="match status" value="1"/>
</dbReference>
<dbReference type="Proteomes" id="UP000594459">
    <property type="component" value="Chromosome"/>
</dbReference>
<dbReference type="SUPFAM" id="SSF52200">
    <property type="entry name" value="Toll/Interleukin receptor TIR domain"/>
    <property type="match status" value="1"/>
</dbReference>
<dbReference type="InterPro" id="IPR019734">
    <property type="entry name" value="TPR_rpt"/>
</dbReference>